<accession>A0A1I6L2U7</accession>
<keyword evidence="3" id="KW-1185">Reference proteome</keyword>
<sequence length="114" mass="12298">MQTVTETTERAAKYLLFRLGTETFGVDVMRVREIVGMQTVTVVTRAAGGVKGLINLRGKIVPVIDRRTDGTVTAKSSLIVMRDGALTVAMVVDEVMEITGTADGMRVLDAGEIR</sequence>
<dbReference type="PANTHER" id="PTHR22617">
    <property type="entry name" value="CHEMOTAXIS SENSOR HISTIDINE KINASE-RELATED"/>
    <property type="match status" value="1"/>
</dbReference>
<dbReference type="InterPro" id="IPR036061">
    <property type="entry name" value="CheW-like_dom_sf"/>
</dbReference>
<dbReference type="SMART" id="SM00260">
    <property type="entry name" value="CheW"/>
    <property type="match status" value="1"/>
</dbReference>
<dbReference type="GO" id="GO:0005829">
    <property type="term" value="C:cytosol"/>
    <property type="evidence" value="ECO:0007669"/>
    <property type="project" value="TreeGrafter"/>
</dbReference>
<name>A0A1I6L2U7_9BACT</name>
<protein>
    <submittedName>
        <fullName evidence="2">CheW-like domain-containing protein</fullName>
    </submittedName>
</protein>
<dbReference type="SUPFAM" id="SSF50341">
    <property type="entry name" value="CheW-like"/>
    <property type="match status" value="1"/>
</dbReference>
<evidence type="ECO:0000259" key="1">
    <source>
        <dbReference type="PROSITE" id="PS50851"/>
    </source>
</evidence>
<gene>
    <name evidence="2" type="ORF">SAMN05421771_0145</name>
</gene>
<dbReference type="Gene3D" id="2.40.50.180">
    <property type="entry name" value="CheA-289, Domain 4"/>
    <property type="match status" value="1"/>
</dbReference>
<dbReference type="GO" id="GO:0007165">
    <property type="term" value="P:signal transduction"/>
    <property type="evidence" value="ECO:0007669"/>
    <property type="project" value="InterPro"/>
</dbReference>
<evidence type="ECO:0000313" key="2">
    <source>
        <dbReference type="EMBL" id="SFR97550.1"/>
    </source>
</evidence>
<dbReference type="PROSITE" id="PS50851">
    <property type="entry name" value="CHEW"/>
    <property type="match status" value="1"/>
</dbReference>
<dbReference type="InterPro" id="IPR002545">
    <property type="entry name" value="CheW-lke_dom"/>
</dbReference>
<dbReference type="InterPro" id="IPR039315">
    <property type="entry name" value="CheW"/>
</dbReference>
<dbReference type="GO" id="GO:0006935">
    <property type="term" value="P:chemotaxis"/>
    <property type="evidence" value="ECO:0007669"/>
    <property type="project" value="InterPro"/>
</dbReference>
<feature type="domain" description="CheW-like" evidence="1">
    <location>
        <begin position="11"/>
        <end position="114"/>
    </location>
</feature>
<dbReference type="Pfam" id="PF01584">
    <property type="entry name" value="CheW"/>
    <property type="match status" value="1"/>
</dbReference>
<dbReference type="AlphaFoldDB" id="A0A1I6L2U7"/>
<reference evidence="2 3" key="1">
    <citation type="submission" date="2016-10" db="EMBL/GenBank/DDBJ databases">
        <authorList>
            <person name="de Groot N.N."/>
        </authorList>
    </citation>
    <scope>NUCLEOTIDE SEQUENCE [LARGE SCALE GENOMIC DNA]</scope>
    <source>
        <strain evidence="2 3">DSM 21001</strain>
    </source>
</reference>
<dbReference type="EMBL" id="FOZL01000001">
    <property type="protein sequence ID" value="SFR97550.1"/>
    <property type="molecule type" value="Genomic_DNA"/>
</dbReference>
<dbReference type="Proteomes" id="UP000199024">
    <property type="component" value="Unassembled WGS sequence"/>
</dbReference>
<organism evidence="2 3">
    <name type="scientific">Granulicella pectinivorans</name>
    <dbReference type="NCBI Taxonomy" id="474950"/>
    <lineage>
        <taxon>Bacteria</taxon>
        <taxon>Pseudomonadati</taxon>
        <taxon>Acidobacteriota</taxon>
        <taxon>Terriglobia</taxon>
        <taxon>Terriglobales</taxon>
        <taxon>Acidobacteriaceae</taxon>
        <taxon>Granulicella</taxon>
    </lineage>
</organism>
<dbReference type="RefSeq" id="WP_089835689.1">
    <property type="nucleotide sequence ID" value="NZ_FOZL01000001.1"/>
</dbReference>
<dbReference type="STRING" id="474950.SAMN05421771_0145"/>
<proteinExistence type="predicted"/>
<dbReference type="OrthoDB" id="9794382at2"/>
<dbReference type="Gene3D" id="2.30.30.40">
    <property type="entry name" value="SH3 Domains"/>
    <property type="match status" value="1"/>
</dbReference>
<dbReference type="PANTHER" id="PTHR22617:SF23">
    <property type="entry name" value="CHEMOTAXIS PROTEIN CHEW"/>
    <property type="match status" value="1"/>
</dbReference>
<evidence type="ECO:0000313" key="3">
    <source>
        <dbReference type="Proteomes" id="UP000199024"/>
    </source>
</evidence>